<sequence length="225" mass="22990">MTPAEAHTALNRLPLLEGVPAAVRARLAACARPARYATGAVVFRRGDPGADGMLVVLDGLVRLHLATGAGRELTLGLAGPGEPVGEVALIDGGPRSADATALTPVRGLMLRHAEAMAVVAGDAATALALLRTLAARLRRTTDQVEAVGLQHLPQRLASALLALAAADPSGLVRLPQGQVAALVVASRPKVNAALSVLRLRGMVEPVRAGLRITDPTALRLVAEGG</sequence>
<evidence type="ECO:0000259" key="4">
    <source>
        <dbReference type="PROSITE" id="PS50042"/>
    </source>
</evidence>
<evidence type="ECO:0000313" key="7">
    <source>
        <dbReference type="Proteomes" id="UP000787635"/>
    </source>
</evidence>
<dbReference type="PANTHER" id="PTHR24567">
    <property type="entry name" value="CRP FAMILY TRANSCRIPTIONAL REGULATORY PROTEIN"/>
    <property type="match status" value="1"/>
</dbReference>
<dbReference type="PROSITE" id="PS00889">
    <property type="entry name" value="CNMP_BINDING_2"/>
    <property type="match status" value="1"/>
</dbReference>
<dbReference type="PROSITE" id="PS50042">
    <property type="entry name" value="CNMP_BINDING_3"/>
    <property type="match status" value="1"/>
</dbReference>
<protein>
    <submittedName>
        <fullName evidence="6">Cyclic nucleotide-binding domain-containing protein</fullName>
    </submittedName>
</protein>
<dbReference type="PANTHER" id="PTHR24567:SF74">
    <property type="entry name" value="HTH-TYPE TRANSCRIPTIONAL REGULATOR ARCR"/>
    <property type="match status" value="1"/>
</dbReference>
<evidence type="ECO:0000259" key="5">
    <source>
        <dbReference type="PROSITE" id="PS51063"/>
    </source>
</evidence>
<reference evidence="6 7" key="1">
    <citation type="submission" date="2020-03" db="EMBL/GenBank/DDBJ databases">
        <title>Roseomonas selenitidurans sp. nov. isolated from urban soil.</title>
        <authorList>
            <person name="Liu H."/>
        </authorList>
    </citation>
    <scope>NUCLEOTIDE SEQUENCE [LARGE SCALE GENOMIC DNA]</scope>
    <source>
        <strain evidence="6 7">BU-1</strain>
    </source>
</reference>
<dbReference type="SUPFAM" id="SSF51206">
    <property type="entry name" value="cAMP-binding domain-like"/>
    <property type="match status" value="1"/>
</dbReference>
<organism evidence="6 7">
    <name type="scientific">Falsiroseomonas selenitidurans</name>
    <dbReference type="NCBI Taxonomy" id="2716335"/>
    <lineage>
        <taxon>Bacteria</taxon>
        <taxon>Pseudomonadati</taxon>
        <taxon>Pseudomonadota</taxon>
        <taxon>Alphaproteobacteria</taxon>
        <taxon>Acetobacterales</taxon>
        <taxon>Roseomonadaceae</taxon>
        <taxon>Falsiroseomonas</taxon>
    </lineage>
</organism>
<dbReference type="Gene3D" id="1.10.10.10">
    <property type="entry name" value="Winged helix-like DNA-binding domain superfamily/Winged helix DNA-binding domain"/>
    <property type="match status" value="1"/>
</dbReference>
<dbReference type="Proteomes" id="UP000787635">
    <property type="component" value="Unassembled WGS sequence"/>
</dbReference>
<dbReference type="SUPFAM" id="SSF46785">
    <property type="entry name" value="Winged helix' DNA-binding domain"/>
    <property type="match status" value="1"/>
</dbReference>
<accession>A0ABX1E7Z6</accession>
<dbReference type="RefSeq" id="WP_168031440.1">
    <property type="nucleotide sequence ID" value="NZ_JAAVNE010000020.1"/>
</dbReference>
<dbReference type="Gene3D" id="2.60.120.10">
    <property type="entry name" value="Jelly Rolls"/>
    <property type="match status" value="1"/>
</dbReference>
<dbReference type="CDD" id="cd00038">
    <property type="entry name" value="CAP_ED"/>
    <property type="match status" value="1"/>
</dbReference>
<evidence type="ECO:0000256" key="3">
    <source>
        <dbReference type="ARBA" id="ARBA00023163"/>
    </source>
</evidence>
<keyword evidence="1" id="KW-0805">Transcription regulation</keyword>
<evidence type="ECO:0000313" key="6">
    <source>
        <dbReference type="EMBL" id="NKC31917.1"/>
    </source>
</evidence>
<evidence type="ECO:0000256" key="2">
    <source>
        <dbReference type="ARBA" id="ARBA00023125"/>
    </source>
</evidence>
<dbReference type="InterPro" id="IPR036388">
    <property type="entry name" value="WH-like_DNA-bd_sf"/>
</dbReference>
<dbReference type="PROSITE" id="PS51063">
    <property type="entry name" value="HTH_CRP_2"/>
    <property type="match status" value="1"/>
</dbReference>
<proteinExistence type="predicted"/>
<dbReference type="InterPro" id="IPR050397">
    <property type="entry name" value="Env_Response_Regulators"/>
</dbReference>
<dbReference type="InterPro" id="IPR018490">
    <property type="entry name" value="cNMP-bd_dom_sf"/>
</dbReference>
<dbReference type="SMART" id="SM00100">
    <property type="entry name" value="cNMP"/>
    <property type="match status" value="1"/>
</dbReference>
<gene>
    <name evidence="6" type="ORF">HEQ75_13710</name>
</gene>
<keyword evidence="2" id="KW-0238">DNA-binding</keyword>
<keyword evidence="3" id="KW-0804">Transcription</keyword>
<dbReference type="InterPro" id="IPR012318">
    <property type="entry name" value="HTH_CRP"/>
</dbReference>
<dbReference type="InterPro" id="IPR014710">
    <property type="entry name" value="RmlC-like_jellyroll"/>
</dbReference>
<keyword evidence="7" id="KW-1185">Reference proteome</keyword>
<name>A0ABX1E7Z6_9PROT</name>
<feature type="domain" description="HTH crp-type" evidence="5">
    <location>
        <begin position="150"/>
        <end position="216"/>
    </location>
</feature>
<evidence type="ECO:0000256" key="1">
    <source>
        <dbReference type="ARBA" id="ARBA00023015"/>
    </source>
</evidence>
<dbReference type="EMBL" id="JAAVNE010000020">
    <property type="protein sequence ID" value="NKC31917.1"/>
    <property type="molecule type" value="Genomic_DNA"/>
</dbReference>
<dbReference type="InterPro" id="IPR036390">
    <property type="entry name" value="WH_DNA-bd_sf"/>
</dbReference>
<dbReference type="InterPro" id="IPR000595">
    <property type="entry name" value="cNMP-bd_dom"/>
</dbReference>
<feature type="domain" description="Cyclic nucleotide-binding" evidence="4">
    <location>
        <begin position="15"/>
        <end position="106"/>
    </location>
</feature>
<comment type="caution">
    <text evidence="6">The sequence shown here is derived from an EMBL/GenBank/DDBJ whole genome shotgun (WGS) entry which is preliminary data.</text>
</comment>
<dbReference type="Pfam" id="PF13545">
    <property type="entry name" value="HTH_Crp_2"/>
    <property type="match status" value="1"/>
</dbReference>
<dbReference type="Pfam" id="PF00027">
    <property type="entry name" value="cNMP_binding"/>
    <property type="match status" value="1"/>
</dbReference>
<dbReference type="InterPro" id="IPR018488">
    <property type="entry name" value="cNMP-bd_CS"/>
</dbReference>